<dbReference type="NCBIfam" id="TIGR04131">
    <property type="entry name" value="Bac_Flav_CTERM"/>
    <property type="match status" value="1"/>
</dbReference>
<dbReference type="Gene3D" id="2.60.40.3440">
    <property type="match status" value="17"/>
</dbReference>
<protein>
    <submittedName>
        <fullName evidence="3">Tandem-95 repeat protein</fullName>
    </submittedName>
</protein>
<feature type="compositionally biased region" description="Polar residues" evidence="1">
    <location>
        <begin position="208"/>
        <end position="219"/>
    </location>
</feature>
<dbReference type="SUPFAM" id="SSF117074">
    <property type="entry name" value="Hypothetical protein PA1324"/>
    <property type="match status" value="1"/>
</dbReference>
<dbReference type="Gene3D" id="2.60.40.10">
    <property type="entry name" value="Immunoglobulins"/>
    <property type="match status" value="1"/>
</dbReference>
<feature type="region of interest" description="Disordered" evidence="1">
    <location>
        <begin position="1997"/>
        <end position="2038"/>
    </location>
</feature>
<name>A0A3M0GD55_9FLAO</name>
<accession>A0A3M0GD55</accession>
<dbReference type="EMBL" id="REFV01000007">
    <property type="protein sequence ID" value="RMB59059.1"/>
    <property type="molecule type" value="Genomic_DNA"/>
</dbReference>
<dbReference type="InterPro" id="IPR055354">
    <property type="entry name" value="DUF7507"/>
</dbReference>
<evidence type="ECO:0000313" key="4">
    <source>
        <dbReference type="Proteomes" id="UP000281985"/>
    </source>
</evidence>
<dbReference type="PROSITE" id="PS50268">
    <property type="entry name" value="CADHERIN_2"/>
    <property type="match status" value="3"/>
</dbReference>
<feature type="compositionally biased region" description="Low complexity" evidence="1">
    <location>
        <begin position="2130"/>
        <end position="2139"/>
    </location>
</feature>
<evidence type="ECO:0000313" key="3">
    <source>
        <dbReference type="EMBL" id="RMB59059.1"/>
    </source>
</evidence>
<dbReference type="Pfam" id="PF17963">
    <property type="entry name" value="Big_9"/>
    <property type="match status" value="17"/>
</dbReference>
<dbReference type="Proteomes" id="UP000281985">
    <property type="component" value="Unassembled WGS sequence"/>
</dbReference>
<feature type="domain" description="Cadherin" evidence="2">
    <location>
        <begin position="626"/>
        <end position="730"/>
    </location>
</feature>
<dbReference type="InterPro" id="IPR013783">
    <property type="entry name" value="Ig-like_fold"/>
</dbReference>
<dbReference type="InterPro" id="IPR026341">
    <property type="entry name" value="T9SS_type_B"/>
</dbReference>
<organism evidence="3 4">
    <name type="scientific">Dokdonia sinensis</name>
    <dbReference type="NCBI Taxonomy" id="2479847"/>
    <lineage>
        <taxon>Bacteria</taxon>
        <taxon>Pseudomonadati</taxon>
        <taxon>Bacteroidota</taxon>
        <taxon>Flavobacteriia</taxon>
        <taxon>Flavobacteriales</taxon>
        <taxon>Flavobacteriaceae</taxon>
        <taxon>Dokdonia</taxon>
    </lineage>
</organism>
<reference evidence="3 4" key="1">
    <citation type="submission" date="2018-10" db="EMBL/GenBank/DDBJ databases">
        <title>Dokdonia luteus sp. nov., isolated from sea water.</title>
        <authorList>
            <person name="Zhou L.Y."/>
            <person name="Du Z.J."/>
        </authorList>
    </citation>
    <scope>NUCLEOTIDE SEQUENCE [LARGE SCALE GENOMIC DNA]</scope>
    <source>
        <strain evidence="3 4">SH27</strain>
    </source>
</reference>
<feature type="domain" description="Cadherin" evidence="2">
    <location>
        <begin position="448"/>
        <end position="552"/>
    </location>
</feature>
<feature type="region of interest" description="Disordered" evidence="1">
    <location>
        <begin position="360"/>
        <end position="397"/>
    </location>
</feature>
<evidence type="ECO:0000256" key="1">
    <source>
        <dbReference type="SAM" id="MobiDB-lite"/>
    </source>
</evidence>
<feature type="compositionally biased region" description="Polar residues" evidence="1">
    <location>
        <begin position="386"/>
        <end position="397"/>
    </location>
</feature>
<evidence type="ECO:0000259" key="2">
    <source>
        <dbReference type="PROSITE" id="PS50268"/>
    </source>
</evidence>
<feature type="non-terminal residue" evidence="3">
    <location>
        <position position="1"/>
    </location>
</feature>
<feature type="region of interest" description="Disordered" evidence="1">
    <location>
        <begin position="182"/>
        <end position="219"/>
    </location>
</feature>
<sequence>TPDAMDDTATTDEDEPVTIDVLDNDGLGSEPTTVTDVTDPANGTVTINADGTITYTPDPDFNGTDTFEYTITDDDGNTSTATVTVVVVSTPDAVDDTASTNEDTPVDIAVLDNDDLGTEPTTITDVTDPANGTVTINGDGTVTYTPDPDFSGTDTFEYTITDDNGNTSTATVDVTITATPDAEDDTATTDEDTPVDISVLDNDDLGTEPTTITDVTDPANGTVTINADGTITYTPDPDFNGTDTFEYTITDDDGNTSTATVTVVVVSTPDAVDDTASTNENTPVDIAVLDNDDLGTEPTTITDVTDPANGTVTINGDGTVTYTPDPDFSGTDTFEYTITDDNGNTSTATVDVTITATPDAEDDTATTDEDTPVDISVLDNDDLGTEPTTITDVTDPANGTVTINADGTITYTPDPDFNGTDTFEYTITDDDGNTSTATVTVVVVSTPDAVDDTASTNEDTPVDIAVLDNDDLGTEPTTITDVTDPANGTVTINGDGTVTYTPDMDFNGTDTFEYTITDDNGNTSTATVTVVISDTPDAMDDTATTDEDEPVTIDVLDNDGLGSEPTTVTDVTDPANGTVTINADGTVTYTPDMDFNGTDTFEYTITDDNGNTSTATVTVVISDTPDAMDDTASTNEDTPVDIAVLDNDDLGTEPTTITDVTDPANGTVTINGDGTVTYTPDMDFNGTDTFEYTITDDNGNTSTATVTVVISDTPDAMDDTATTDEDEPVTIDVLDNDGLGSEPTTVTDVTDPANGTVTINADGTITYTPDPDFNGTDTFEYTITDDDGNTSTATVTVVVVSTPDAVDDTASTNEDTSVDIAVLDNDDLGTEPTTITDVTDPANGTVTINGDGTVTYTPDMDFNGTDTFEYTITDDNGNTSTATVTIIVDAGLDLVDDTATTPEDFPVNIDVLDNDTFDPGATVIVSEVTDPINGTVTIEADGTVTYTPDPDFNGTDTFDYTVIVTNPDGTTTTGTATVVVTVTPLDDIDDDVATTDEDTPVDIDVLENDDYAGTYGTDFEITEVSDPANGTVTIGPDGTLTYIPADDFNGTDTFTYTVTVTNPDGTTTTETATVTVGVNPIADVVDDADSTPEDTPVTVDVLANDTFEGTMNEVTDVTDPANGTVTINADGTVTYTPDTGFTGTDTFDYTVTVTNPNGSTTTETATVVITVTGALGAPDVATTDEDTPVDIDVLANDGYTGTYGTDFEITEVSDPANGTVTIGPDGTLTYIPADDFNGTDTFTYTVTVTNPDGSTSTETTTVTVGVNPIADVVDDADSTPEDTPVTVDVLANDTFEGTMNEVTDVTDPANGTVTINADGTVTYTPDTGFTGTDTFDYTVTVTNPDGSTTTEIATVVITVTGDQGVPDVATTDEDTPVDIDVLANDGYTGTYGTDFEITEVSDPANGTVTIGPDGVLTYIPADDFNGTDTFTYTVTVTNPDGSTSTETTTVTVGVTPIADVVDDAASTPEDTPVTVDVLANDTFEGTMNEVTDVTDPANGTVTINNDGTVTYTPDAGFTGTDTFDYTVTVTNPDGSTTTETATVIITVTGAPTGTVEGHIYNDLNGNGTQDAGEPDLAGVDVEITDANGNTQTVTTDANGDYTATVVIGDAIVDIVEATLPAGADQTEGTDPTTVTVTENTVTFEENNGYTIADPMLDIEKLSVYNVGTGVITYTYNVVNTGNVTVFDIAILEDATIFTGTGTLPAPVYQSGGSDEDGEGDALDILPGETITFTATYNVTQDDIDAGTIENQASATGEDEDGNPQSDVSDDGDDTDGNTEDDVTVTDVSAMAQLTFAKASSSTGNNVGDIITYTFEVTNTGLVTVDNITIDDPVLGITDLPVTPSSLMPGEVGTATATYTITQADVDAGEVVNSATATGQDPDGNDVTDVSDSGNPADDTGAGDDETVTTITSNPELTFVKTSQALGTEVGDIIVYTFTVTNTGNVTIANITVSDPIVGVTNLPISPDTLASGETGTAMVNYTITQADVDLGFVVNTATTSGTDPDGNPVDDTSDSGNPGDDTGADDDETVTSLSPNPNLDLRKTGVAVDINGNGIIDAGDEIQYTFTIRNNGNVTVTGITINDPILTVVGGPIDLDPGQTDATTFTGVYTIMQADVEAGQVLNQATALGTDPSGVSVSDVSDDPSDDTNVDADSDGDFEDPTIVPIEIITNLDLLKTATAIDVNADGLITAGDQIQYVFSVTNNGNVGVFGIVIGDPIITVVGAPIDLQPSETDSTTFTALYTITALDQENGSVINSATAEGVSVMGVDVVDISDDPNDLTNVDLDNDGDFEDPTIVLLDSDVPIDGGNTIEIPNGVSPNGDGMNDTWIIPLLDRFPNNTVRLFNRWGVEVYGVDGYGQNGNTFRGFSEGRATISQDEMLPVGTYYYVIEYVNNENKTIHRAGYIYLTR</sequence>
<dbReference type="PANTHER" id="PTHR34720">
    <property type="entry name" value="MICROCYSTIN DEPENDENT PROTEIN"/>
    <property type="match status" value="1"/>
</dbReference>
<feature type="region of interest" description="Disordered" evidence="1">
    <location>
        <begin position="1874"/>
        <end position="1905"/>
    </location>
</feature>
<dbReference type="PANTHER" id="PTHR34720:SF9">
    <property type="entry name" value="BLR4714 PROTEIN"/>
    <property type="match status" value="1"/>
</dbReference>
<feature type="region of interest" description="Disordered" evidence="1">
    <location>
        <begin position="1753"/>
        <end position="1781"/>
    </location>
</feature>
<keyword evidence="4" id="KW-1185">Reference proteome</keyword>
<feature type="compositionally biased region" description="Acidic residues" evidence="1">
    <location>
        <begin position="1756"/>
        <end position="1781"/>
    </location>
</feature>
<feature type="domain" description="Cadherin" evidence="2">
    <location>
        <begin position="859"/>
        <end position="1002"/>
    </location>
</feature>
<dbReference type="OrthoDB" id="9805017at2"/>
<comment type="caution">
    <text evidence="3">The sequence shown here is derived from an EMBL/GenBank/DDBJ whole genome shotgun (WGS) entry which is preliminary data.</text>
</comment>
<dbReference type="GO" id="GO:0005509">
    <property type="term" value="F:calcium ion binding"/>
    <property type="evidence" value="ECO:0007669"/>
    <property type="project" value="InterPro"/>
</dbReference>
<dbReference type="InterPro" id="IPR002126">
    <property type="entry name" value="Cadherin-like_dom"/>
</dbReference>
<dbReference type="GO" id="GO:0016020">
    <property type="term" value="C:membrane"/>
    <property type="evidence" value="ECO:0007669"/>
    <property type="project" value="InterPro"/>
</dbReference>
<feature type="region of interest" description="Disordered" evidence="1">
    <location>
        <begin position="2130"/>
        <end position="2157"/>
    </location>
</feature>
<dbReference type="Pfam" id="PF13585">
    <property type="entry name" value="CHU_C"/>
    <property type="match status" value="1"/>
</dbReference>
<feature type="compositionally biased region" description="Acidic residues" evidence="1">
    <location>
        <begin position="182"/>
        <end position="194"/>
    </location>
</feature>
<feature type="compositionally biased region" description="Acidic residues" evidence="1">
    <location>
        <begin position="2140"/>
        <end position="2157"/>
    </location>
</feature>
<feature type="compositionally biased region" description="Acidic residues" evidence="1">
    <location>
        <begin position="360"/>
        <end position="372"/>
    </location>
</feature>
<gene>
    <name evidence="3" type="ORF">EAX61_08320</name>
</gene>
<proteinExistence type="predicted"/>
<dbReference type="GO" id="GO:0007156">
    <property type="term" value="P:homophilic cell adhesion via plasma membrane adhesion molecules"/>
    <property type="evidence" value="ECO:0007669"/>
    <property type="project" value="InterPro"/>
</dbReference>
<dbReference type="Pfam" id="PF24346">
    <property type="entry name" value="DUF7507"/>
    <property type="match status" value="5"/>
</dbReference>
<dbReference type="NCBIfam" id="NF012211">
    <property type="entry name" value="tand_rpt_95"/>
    <property type="match status" value="17"/>
</dbReference>